<dbReference type="EMBL" id="BAABJQ010000048">
    <property type="protein sequence ID" value="GAA5201119.1"/>
    <property type="molecule type" value="Genomic_DNA"/>
</dbReference>
<keyword evidence="1" id="KW-0378">Hydrolase</keyword>
<organism evidence="7 8">
    <name type="scientific">Rugosimonospora acidiphila</name>
    <dbReference type="NCBI Taxonomy" id="556531"/>
    <lineage>
        <taxon>Bacteria</taxon>
        <taxon>Bacillati</taxon>
        <taxon>Actinomycetota</taxon>
        <taxon>Actinomycetes</taxon>
        <taxon>Micromonosporales</taxon>
        <taxon>Micromonosporaceae</taxon>
        <taxon>Rugosimonospora</taxon>
    </lineage>
</organism>
<dbReference type="Gene3D" id="2.60.40.290">
    <property type="match status" value="1"/>
</dbReference>
<proteinExistence type="predicted"/>
<feature type="compositionally biased region" description="Pro residues" evidence="4">
    <location>
        <begin position="100"/>
        <end position="116"/>
    </location>
</feature>
<evidence type="ECO:0000259" key="5">
    <source>
        <dbReference type="PROSITE" id="PS51173"/>
    </source>
</evidence>
<keyword evidence="2" id="KW-0119">Carbohydrate metabolism</keyword>
<dbReference type="InterPro" id="IPR012291">
    <property type="entry name" value="CBM2_carb-bd_dom_sf"/>
</dbReference>
<keyword evidence="8" id="KW-1185">Reference proteome</keyword>
<dbReference type="InterPro" id="IPR001919">
    <property type="entry name" value="CBD2"/>
</dbReference>
<dbReference type="SUPFAM" id="SSF51445">
    <property type="entry name" value="(Trans)glycosidases"/>
    <property type="match status" value="1"/>
</dbReference>
<feature type="domain" description="CBM2" evidence="5">
    <location>
        <begin position="116"/>
        <end position="224"/>
    </location>
</feature>
<evidence type="ECO:0000256" key="1">
    <source>
        <dbReference type="ARBA" id="ARBA00022801"/>
    </source>
</evidence>
<reference evidence="8" key="1">
    <citation type="journal article" date="2019" name="Int. J. Syst. Evol. Microbiol.">
        <title>The Global Catalogue of Microorganisms (GCM) 10K type strain sequencing project: providing services to taxonomists for standard genome sequencing and annotation.</title>
        <authorList>
            <consortium name="The Broad Institute Genomics Platform"/>
            <consortium name="The Broad Institute Genome Sequencing Center for Infectious Disease"/>
            <person name="Wu L."/>
            <person name="Ma J."/>
        </authorList>
    </citation>
    <scope>NUCLEOTIDE SEQUENCE [LARGE SCALE GENOMIC DNA]</scope>
    <source>
        <strain evidence="8">JCM 18304</strain>
    </source>
</reference>
<dbReference type="Gene3D" id="3.20.20.80">
    <property type="entry name" value="Glycosidases"/>
    <property type="match status" value="1"/>
</dbReference>
<dbReference type="PROSITE" id="PS51173">
    <property type="entry name" value="CBM2"/>
    <property type="match status" value="1"/>
</dbReference>
<evidence type="ECO:0000256" key="3">
    <source>
        <dbReference type="ARBA" id="ARBA00023326"/>
    </source>
</evidence>
<dbReference type="SUPFAM" id="SSF49384">
    <property type="entry name" value="Carbohydrate-binding domain"/>
    <property type="match status" value="1"/>
</dbReference>
<dbReference type="PROSITE" id="PS51760">
    <property type="entry name" value="GH10_2"/>
    <property type="match status" value="1"/>
</dbReference>
<feature type="region of interest" description="Disordered" evidence="4">
    <location>
        <begin position="88"/>
        <end position="122"/>
    </location>
</feature>
<evidence type="ECO:0000313" key="8">
    <source>
        <dbReference type="Proteomes" id="UP001501570"/>
    </source>
</evidence>
<dbReference type="InterPro" id="IPR001000">
    <property type="entry name" value="GH10_dom"/>
</dbReference>
<evidence type="ECO:0008006" key="9">
    <source>
        <dbReference type="Google" id="ProtNLM"/>
    </source>
</evidence>
<comment type="caution">
    <text evidence="7">The sequence shown here is derived from an EMBL/GenBank/DDBJ whole genome shotgun (WGS) entry which is preliminary data.</text>
</comment>
<sequence>MDVAITELDVRMPLSETAAQDTTQATYYTNVIKACLAVSRCVGITLWDYTDKYSWIPSVFSGQGAALPWNANLAKKPLYDTIAAALGGPASPPSSSRPTTAPPTTTPPTTAPPTTAPPASGGCHVTYQVTSQWNVGFTTNVTISDTGSSPINGWTLRWTFTNGQKVTQGWNGNFTQNGAQVTVTNVSYNGTIPAGGSTSLGFNGSWTGANATPTGFTVNATACG</sequence>
<protein>
    <recommendedName>
        <fullName evidence="9">Endo-1,4-beta-xylanase</fullName>
    </recommendedName>
</protein>
<dbReference type="InterPro" id="IPR017853">
    <property type="entry name" value="GH"/>
</dbReference>
<name>A0ABP9STF3_9ACTN</name>
<accession>A0ABP9STF3</accession>
<dbReference type="Pfam" id="PF00331">
    <property type="entry name" value="Glyco_hydro_10"/>
    <property type="match status" value="1"/>
</dbReference>
<dbReference type="SMART" id="SM00637">
    <property type="entry name" value="CBD_II"/>
    <property type="match status" value="1"/>
</dbReference>
<feature type="domain" description="GH10" evidence="6">
    <location>
        <begin position="1"/>
        <end position="85"/>
    </location>
</feature>
<dbReference type="Proteomes" id="UP001501570">
    <property type="component" value="Unassembled WGS sequence"/>
</dbReference>
<evidence type="ECO:0000313" key="7">
    <source>
        <dbReference type="EMBL" id="GAA5201119.1"/>
    </source>
</evidence>
<evidence type="ECO:0000256" key="2">
    <source>
        <dbReference type="ARBA" id="ARBA00023277"/>
    </source>
</evidence>
<evidence type="ECO:0000259" key="6">
    <source>
        <dbReference type="PROSITE" id="PS51760"/>
    </source>
</evidence>
<gene>
    <name evidence="7" type="ORF">GCM10023322_80480</name>
</gene>
<dbReference type="InterPro" id="IPR008965">
    <property type="entry name" value="CBM2/CBM3_carb-bd_dom_sf"/>
</dbReference>
<keyword evidence="3" id="KW-0624">Polysaccharide degradation</keyword>
<evidence type="ECO:0000256" key="4">
    <source>
        <dbReference type="SAM" id="MobiDB-lite"/>
    </source>
</evidence>
<dbReference type="Pfam" id="PF00553">
    <property type="entry name" value="CBM_2"/>
    <property type="match status" value="1"/>
</dbReference>